<dbReference type="PIRSF" id="PIRSF004440">
    <property type="entry name" value="GpP"/>
    <property type="match status" value="1"/>
</dbReference>
<evidence type="ECO:0000259" key="2">
    <source>
        <dbReference type="Pfam" id="PF21929"/>
    </source>
</evidence>
<organism evidence="4 5">
    <name type="scientific">Yersinia aleksiciae</name>
    <dbReference type="NCBI Taxonomy" id="263819"/>
    <lineage>
        <taxon>Bacteria</taxon>
        <taxon>Pseudomonadati</taxon>
        <taxon>Pseudomonadota</taxon>
        <taxon>Gammaproteobacteria</taxon>
        <taxon>Enterobacterales</taxon>
        <taxon>Yersiniaceae</taxon>
        <taxon>Yersinia</taxon>
    </lineage>
</organism>
<dbReference type="InterPro" id="IPR023399">
    <property type="entry name" value="Baseplate-like_2-layer_sand"/>
</dbReference>
<dbReference type="InterPro" id="IPR026276">
    <property type="entry name" value="Baseplate_GpP"/>
</dbReference>
<accession>A0A0T9UHC4</accession>
<dbReference type="InterPro" id="IPR053982">
    <property type="entry name" value="Gp44/GpP-like_C"/>
</dbReference>
<feature type="domain" description="Baseplate hub protein gp44-like N-terminal" evidence="1">
    <location>
        <begin position="10"/>
        <end position="95"/>
    </location>
</feature>
<dbReference type="Pfam" id="PF21683">
    <property type="entry name" value="GpP-like_1st"/>
    <property type="match status" value="1"/>
</dbReference>
<protein>
    <submittedName>
        <fullName evidence="4">Putative bacteriophage tail protein</fullName>
    </submittedName>
</protein>
<dbReference type="Proteomes" id="UP000040088">
    <property type="component" value="Unassembled WGS sequence"/>
</dbReference>
<dbReference type="Gene3D" id="3.30.1920.10">
    <property type="entry name" value="Baseplate protein-like domains - 2 layer sandwich fold"/>
    <property type="match status" value="1"/>
</dbReference>
<evidence type="ECO:0000313" key="4">
    <source>
        <dbReference type="EMBL" id="CNL42134.1"/>
    </source>
</evidence>
<dbReference type="Gene3D" id="3.55.50.10">
    <property type="entry name" value="Baseplate protein-like domains"/>
    <property type="match status" value="1"/>
</dbReference>
<feature type="domain" description="Baseplate hub protein gp44/GpP-like C-terminal" evidence="2">
    <location>
        <begin position="269"/>
        <end position="349"/>
    </location>
</feature>
<name>A0A0T9UHC4_YERAE</name>
<dbReference type="EMBL" id="CQEM01000013">
    <property type="protein sequence ID" value="CNL42134.1"/>
    <property type="molecule type" value="Genomic_DNA"/>
</dbReference>
<sequence length="356" mass="39302">MNNELISDDLTLEVGGRAITGWSKIQVTRSIEKLPSSFELSLMDRYPASEGQQWVNPGDPCVVTLGKDAVLNGYIDSWDNAITLNTHEVSAKGRSKCQDLVDCSAEWPNSVISQSTVLQIAQKLAAPYGIDVTSDISEMTIVPQFTLNWGDTAQAVIERIARWAALLYYDQPDGNLYLTRVGTRKAASGVAQGVNILSASLHTDINQRFVDYTGVSLSSNAIARRSASGGNNTSALVRTQDTQLAEQFPNRHRNQIIIVESTMNSANLVKDSLDWAINRKNGRSKVLKVQVDNWRDRNQQLWQVNTLIPITIPIFGLKDELWLLAEVVYVKDAKGTVANMTLMPPAAFAIQPDKNK</sequence>
<dbReference type="Gene3D" id="2.30.300.10">
    <property type="entry name" value="Baseplate protein-like domain - beta roll fold"/>
    <property type="match status" value="1"/>
</dbReference>
<gene>
    <name evidence="4" type="ORF">ERS008460_02815</name>
</gene>
<evidence type="ECO:0000313" key="5">
    <source>
        <dbReference type="Proteomes" id="UP000040088"/>
    </source>
</evidence>
<feature type="domain" description="Baseplate hub protein gp44/GpP-like second" evidence="3">
    <location>
        <begin position="97"/>
        <end position="180"/>
    </location>
</feature>
<evidence type="ECO:0000259" key="1">
    <source>
        <dbReference type="Pfam" id="PF21683"/>
    </source>
</evidence>
<dbReference type="InterPro" id="IPR053981">
    <property type="entry name" value="Gp44/GpP-like_2nd"/>
</dbReference>
<dbReference type="Pfam" id="PF21929">
    <property type="entry name" value="GpP_4th"/>
    <property type="match status" value="1"/>
</dbReference>
<dbReference type="SUPFAM" id="SSF69279">
    <property type="entry name" value="Phage tail proteins"/>
    <property type="match status" value="2"/>
</dbReference>
<evidence type="ECO:0000259" key="3">
    <source>
        <dbReference type="Pfam" id="PF22255"/>
    </source>
</evidence>
<proteinExistence type="predicted"/>
<reference evidence="5" key="1">
    <citation type="submission" date="2015-03" db="EMBL/GenBank/DDBJ databases">
        <authorList>
            <consortium name="Pathogen Informatics"/>
        </authorList>
    </citation>
    <scope>NUCLEOTIDE SEQUENCE [LARGE SCALE GENOMIC DNA]</scope>
    <source>
        <strain evidence="5">IP27925</strain>
    </source>
</reference>
<dbReference type="Pfam" id="PF22255">
    <property type="entry name" value="Gp44-like_2nd"/>
    <property type="match status" value="1"/>
</dbReference>
<dbReference type="AlphaFoldDB" id="A0A0T9UHC4"/>
<dbReference type="InterPro" id="IPR049354">
    <property type="entry name" value="GpP-like_N"/>
</dbReference>